<evidence type="ECO:0000256" key="1">
    <source>
        <dbReference type="PROSITE-ProRule" id="PRU00259"/>
    </source>
</evidence>
<dbReference type="PANTHER" id="PTHR46043:SF13">
    <property type="entry name" value="ARM REPEAT SUPERFAMILY PROTEIN"/>
    <property type="match status" value="1"/>
</dbReference>
<protein>
    <recommendedName>
        <fullName evidence="3">DUF7032 domain-containing protein</fullName>
    </recommendedName>
</protein>
<feature type="region of interest" description="Disordered" evidence="2">
    <location>
        <begin position="119"/>
        <end position="140"/>
    </location>
</feature>
<dbReference type="EMBL" id="PYDT01000008">
    <property type="protein sequence ID" value="THU53199.1"/>
    <property type="molecule type" value="Genomic_DNA"/>
</dbReference>
<dbReference type="Pfam" id="PF23005">
    <property type="entry name" value="DUF7032"/>
    <property type="match status" value="1"/>
</dbReference>
<dbReference type="AlphaFoldDB" id="A0A4S8IXB2"/>
<dbReference type="SUPFAM" id="SSF48371">
    <property type="entry name" value="ARM repeat"/>
    <property type="match status" value="1"/>
</dbReference>
<evidence type="ECO:0000313" key="4">
    <source>
        <dbReference type="EMBL" id="THU53199.1"/>
    </source>
</evidence>
<dbReference type="Pfam" id="PF00514">
    <property type="entry name" value="Arm"/>
    <property type="match status" value="1"/>
</dbReference>
<sequence>MEVTLPADEGDELGRCRRLLASLSAAASDAQSFRSRWTSVSAAVARLSAALDDLPALPTNPLAADLLRSLAQTLAPALDLAAHCRSPEPPAARLRTQSDIAAASAALHQLAADADLLLRSGTLPEPPSPPPEAAAGSSRRELVRVEARSLVTRLQIGSTASRISALDSLLDLLREDDKNVMVVAAHGVVPALVRLLDSTAVAASCHEARDKAAAAIARISAVPSCRHLLLAEGATLLNHLARVLESEGGAAKEKACVALQTLTLTRENAIIIGSRGGIAALLEICRAGTPSAQATAAAVLKNLATVQELRQNFLEENGVPVLLRVLASGIPLAQENAVGCLCNLSAGEESQSIKLSIFKEGALECIKNYWEAGESADDRNLEPAIGLLRNLASFRYIAEIIVTAGFLPRIIAALEDSKPGTRTEAAKSVAELGLVIRRTRKELGDAVSRLVRMLEAKAVEEKEAATRALASLMSFPGYQRLLRKEEKGIVNVVQLLDPLVLDFDKRYAISVLGSISQSRKCRKQMVAAGACGYLQRLVEMEVDGAKKLLENLGRGKILGRHFAVSIARKLDCTRKDTLEAYVVIEERHSIDRGKDFCTWFRQHKSILVCRTPS</sequence>
<dbReference type="Proteomes" id="UP000317650">
    <property type="component" value="Chromosome 10"/>
</dbReference>
<dbReference type="SMART" id="SM00185">
    <property type="entry name" value="ARM"/>
    <property type="match status" value="5"/>
</dbReference>
<dbReference type="InterPro" id="IPR016024">
    <property type="entry name" value="ARM-type_fold"/>
</dbReference>
<dbReference type="InterPro" id="IPR000225">
    <property type="entry name" value="Armadillo"/>
</dbReference>
<comment type="caution">
    <text evidence="4">The sequence shown here is derived from an EMBL/GenBank/DDBJ whole genome shotgun (WGS) entry which is preliminary data.</text>
</comment>
<evidence type="ECO:0000259" key="3">
    <source>
        <dbReference type="Pfam" id="PF23005"/>
    </source>
</evidence>
<feature type="domain" description="DUF7032" evidence="3">
    <location>
        <begin position="16"/>
        <end position="121"/>
    </location>
</feature>
<proteinExistence type="predicted"/>
<dbReference type="PROSITE" id="PS50176">
    <property type="entry name" value="ARM_REPEAT"/>
    <property type="match status" value="1"/>
</dbReference>
<name>A0A4S8IXB2_MUSBA</name>
<organism evidence="4 5">
    <name type="scientific">Musa balbisiana</name>
    <name type="common">Banana</name>
    <dbReference type="NCBI Taxonomy" id="52838"/>
    <lineage>
        <taxon>Eukaryota</taxon>
        <taxon>Viridiplantae</taxon>
        <taxon>Streptophyta</taxon>
        <taxon>Embryophyta</taxon>
        <taxon>Tracheophyta</taxon>
        <taxon>Spermatophyta</taxon>
        <taxon>Magnoliopsida</taxon>
        <taxon>Liliopsida</taxon>
        <taxon>Zingiberales</taxon>
        <taxon>Musaceae</taxon>
        <taxon>Musa</taxon>
    </lineage>
</organism>
<evidence type="ECO:0000313" key="5">
    <source>
        <dbReference type="Proteomes" id="UP000317650"/>
    </source>
</evidence>
<dbReference type="Gene3D" id="1.25.10.10">
    <property type="entry name" value="Leucine-rich Repeat Variant"/>
    <property type="match status" value="4"/>
</dbReference>
<dbReference type="PANTHER" id="PTHR46043">
    <property type="entry name" value="ARM REPEAT SUPERFAMILY PROTEIN"/>
    <property type="match status" value="1"/>
</dbReference>
<dbReference type="InterPro" id="IPR011989">
    <property type="entry name" value="ARM-like"/>
</dbReference>
<feature type="repeat" description="ARM" evidence="1">
    <location>
        <begin position="187"/>
        <end position="234"/>
    </location>
</feature>
<keyword evidence="5" id="KW-1185">Reference proteome</keyword>
<evidence type="ECO:0000256" key="2">
    <source>
        <dbReference type="SAM" id="MobiDB-lite"/>
    </source>
</evidence>
<dbReference type="InterPro" id="IPR054296">
    <property type="entry name" value="DUF7032"/>
</dbReference>
<reference evidence="4 5" key="1">
    <citation type="journal article" date="2019" name="Nat. Plants">
        <title>Genome sequencing of Musa balbisiana reveals subgenome evolution and function divergence in polyploid bananas.</title>
        <authorList>
            <person name="Yao X."/>
        </authorList>
    </citation>
    <scope>NUCLEOTIDE SEQUENCE [LARGE SCALE GENOMIC DNA]</scope>
    <source>
        <strain evidence="5">cv. DH-PKW</strain>
        <tissue evidence="4">Leaves</tissue>
    </source>
</reference>
<accession>A0A4S8IXB2</accession>
<gene>
    <name evidence="4" type="ORF">C4D60_Mb10t11870</name>
</gene>